<feature type="transmembrane region" description="Helical" evidence="6">
    <location>
        <begin position="396"/>
        <end position="419"/>
    </location>
</feature>
<gene>
    <name evidence="9" type="ORF">LX66_0255</name>
</gene>
<keyword evidence="5 6" id="KW-0472">Membrane</keyword>
<evidence type="ECO:0000256" key="3">
    <source>
        <dbReference type="ARBA" id="ARBA00022692"/>
    </source>
</evidence>
<keyword evidence="2" id="KW-1003">Cell membrane</keyword>
<keyword evidence="3 6" id="KW-0812">Transmembrane</keyword>
<feature type="transmembrane region" description="Helical" evidence="6">
    <location>
        <begin position="440"/>
        <end position="463"/>
    </location>
</feature>
<dbReference type="PANTHER" id="PTHR30572:SF18">
    <property type="entry name" value="ABC-TYPE MACROLIDE FAMILY EXPORT SYSTEM PERMEASE COMPONENT 2"/>
    <property type="match status" value="1"/>
</dbReference>
<comment type="subcellular location">
    <subcellularLocation>
        <location evidence="1">Cell membrane</location>
        <topology evidence="1">Multi-pass membrane protein</topology>
    </subcellularLocation>
</comment>
<comment type="caution">
    <text evidence="9">The sequence shown here is derived from an EMBL/GenBank/DDBJ whole genome shotgun (WGS) entry which is preliminary data.</text>
</comment>
<feature type="transmembrane region" description="Helical" evidence="6">
    <location>
        <begin position="301"/>
        <end position="321"/>
    </location>
</feature>
<dbReference type="Proteomes" id="UP000316778">
    <property type="component" value="Unassembled WGS sequence"/>
</dbReference>
<evidence type="ECO:0000256" key="2">
    <source>
        <dbReference type="ARBA" id="ARBA00022475"/>
    </source>
</evidence>
<keyword evidence="10" id="KW-1185">Reference proteome</keyword>
<feature type="domain" description="ABC3 transporter permease C-terminal" evidence="7">
    <location>
        <begin position="699"/>
        <end position="811"/>
    </location>
</feature>
<feature type="transmembrane region" description="Helical" evidence="6">
    <location>
        <begin position="748"/>
        <end position="771"/>
    </location>
</feature>
<feature type="transmembrane region" description="Helical" evidence="6">
    <location>
        <begin position="21"/>
        <end position="41"/>
    </location>
</feature>
<proteinExistence type="predicted"/>
<evidence type="ECO:0000256" key="6">
    <source>
        <dbReference type="SAM" id="Phobius"/>
    </source>
</evidence>
<sequence length="819" mass="91331">MLQNYFRIAIRNLRRNKLFSAINIFGLAIGMTCCMLLWMYIRSELLYDRHQQHARELYFLKSKGGSLSGGDLHDLTTISGAYGPALKAEFPEVAQVARLWENVIDSRILLQVKEADQPVRSFYETRGYNVDSTFFDLFTYHFTEGSPATALRDPDAIVLSLPLARKLFGNATALGKTITVGGDTGGGALFRVTGVYRDESHRSHINARFFVPMSAGWVGEFLRSRPLNFSFNNMFVTYLRLRPGADAQKLEGKFPAFMERHANKDLAAAGYTKQLSLLPVTDVHLYDKLDNVVTPTSSSTYLYILGSIALLTLLIACINFMNLSTARSVRRAAEVGVRKVMGADKGSLVRQFLGEAVLLAFAALLMAVCMVLLALPLFNQLTDKTLSAAVLLAPDILGGFVALALLTGLLAGSYPAFYLSVFNPVQVLKGRFVNAMSAVALRRALVVFQFVISIGLVLATLMIREQMQFLRNKPLGFTKDQQIVIPLRTEDAHNAYTPLRNSVLQSHLVAGAAGAMSYPGIFNPQNFSVHKAEETVAEGKHINANWVAPGFMQMMGFRLLQGRMFSEKFMSDTSGRIVVNEAALRELSIPPDKAIGQKLKWELKEQVSETYEIVGVVKDFHFQDLRHPIRPYLFFLSRNDYYNYLVVHVQAARVDEALQFLSRQWQTLCPDEPFEYTFLDQDFQHNYQAEARTSRIVSSFTAIAIFISCLGLLGLAAFAAQQRTREIGIRKVLGASVLNITAMLSKDFIRLVLIAILIASPLAWYCMHRWLDDFAYRVQISGWIFAAAGAFAVITALLTVSTQAVRAALMNPVKSLRSE</sequence>
<dbReference type="GO" id="GO:0005886">
    <property type="term" value="C:plasma membrane"/>
    <property type="evidence" value="ECO:0007669"/>
    <property type="project" value="UniProtKB-SubCell"/>
</dbReference>
<dbReference type="PANTHER" id="PTHR30572">
    <property type="entry name" value="MEMBRANE COMPONENT OF TRANSPORTER-RELATED"/>
    <property type="match status" value="1"/>
</dbReference>
<feature type="transmembrane region" description="Helical" evidence="6">
    <location>
        <begin position="696"/>
        <end position="720"/>
    </location>
</feature>
<dbReference type="InterPro" id="IPR003838">
    <property type="entry name" value="ABC3_permease_C"/>
</dbReference>
<dbReference type="AlphaFoldDB" id="A0A562TBH6"/>
<evidence type="ECO:0000259" key="7">
    <source>
        <dbReference type="Pfam" id="PF02687"/>
    </source>
</evidence>
<dbReference type="InterPro" id="IPR025857">
    <property type="entry name" value="MacB_PCD"/>
</dbReference>
<dbReference type="RefSeq" id="WP_145710075.1">
    <property type="nucleotide sequence ID" value="NZ_BAAAFY010000001.1"/>
</dbReference>
<dbReference type="Pfam" id="PF12704">
    <property type="entry name" value="MacB_PCD"/>
    <property type="match status" value="2"/>
</dbReference>
<dbReference type="EMBL" id="VLLG01000002">
    <property type="protein sequence ID" value="TWI90895.1"/>
    <property type="molecule type" value="Genomic_DNA"/>
</dbReference>
<feature type="domain" description="MacB-like periplasmic core" evidence="8">
    <location>
        <begin position="20"/>
        <end position="252"/>
    </location>
</feature>
<evidence type="ECO:0000259" key="8">
    <source>
        <dbReference type="Pfam" id="PF12704"/>
    </source>
</evidence>
<feature type="transmembrane region" description="Helical" evidence="6">
    <location>
        <begin position="356"/>
        <end position="376"/>
    </location>
</feature>
<keyword evidence="4 6" id="KW-1133">Transmembrane helix</keyword>
<organism evidence="9 10">
    <name type="scientific">Chitinophaga japonensis</name>
    <name type="common">Flexibacter japonensis</name>
    <dbReference type="NCBI Taxonomy" id="104662"/>
    <lineage>
        <taxon>Bacteria</taxon>
        <taxon>Pseudomonadati</taxon>
        <taxon>Bacteroidota</taxon>
        <taxon>Chitinophagia</taxon>
        <taxon>Chitinophagales</taxon>
        <taxon>Chitinophagaceae</taxon>
        <taxon>Chitinophaga</taxon>
    </lineage>
</organism>
<evidence type="ECO:0000313" key="10">
    <source>
        <dbReference type="Proteomes" id="UP000316778"/>
    </source>
</evidence>
<dbReference type="InterPro" id="IPR050250">
    <property type="entry name" value="Macrolide_Exporter_MacB"/>
</dbReference>
<evidence type="ECO:0000256" key="4">
    <source>
        <dbReference type="ARBA" id="ARBA00022989"/>
    </source>
</evidence>
<evidence type="ECO:0000256" key="5">
    <source>
        <dbReference type="ARBA" id="ARBA00023136"/>
    </source>
</evidence>
<dbReference type="OrthoDB" id="5933722at2"/>
<protein>
    <submittedName>
        <fullName evidence="9">Putative ABC transport system permease protein</fullName>
    </submittedName>
</protein>
<feature type="transmembrane region" description="Helical" evidence="6">
    <location>
        <begin position="783"/>
        <end position="809"/>
    </location>
</feature>
<dbReference type="GO" id="GO:0022857">
    <property type="term" value="F:transmembrane transporter activity"/>
    <property type="evidence" value="ECO:0007669"/>
    <property type="project" value="TreeGrafter"/>
</dbReference>
<feature type="domain" description="MacB-like periplasmic core" evidence="8">
    <location>
        <begin position="450"/>
        <end position="651"/>
    </location>
</feature>
<dbReference type="Pfam" id="PF02687">
    <property type="entry name" value="FtsX"/>
    <property type="match status" value="2"/>
</dbReference>
<accession>A0A562TBH6</accession>
<name>A0A562TBH6_CHIJA</name>
<feature type="domain" description="ABC3 transporter permease C-terminal" evidence="7">
    <location>
        <begin position="307"/>
        <end position="420"/>
    </location>
</feature>
<reference evidence="9 10" key="1">
    <citation type="journal article" date="2013" name="Stand. Genomic Sci.">
        <title>Genomic Encyclopedia of Type Strains, Phase I: The one thousand microbial genomes (KMG-I) project.</title>
        <authorList>
            <person name="Kyrpides N.C."/>
            <person name="Woyke T."/>
            <person name="Eisen J.A."/>
            <person name="Garrity G."/>
            <person name="Lilburn T.G."/>
            <person name="Beck B.J."/>
            <person name="Whitman W.B."/>
            <person name="Hugenholtz P."/>
            <person name="Klenk H.P."/>
        </authorList>
    </citation>
    <scope>NUCLEOTIDE SEQUENCE [LARGE SCALE GENOMIC DNA]</scope>
    <source>
        <strain evidence="9 10">DSM 13484</strain>
    </source>
</reference>
<evidence type="ECO:0000256" key="1">
    <source>
        <dbReference type="ARBA" id="ARBA00004651"/>
    </source>
</evidence>
<evidence type="ECO:0000313" key="9">
    <source>
        <dbReference type="EMBL" id="TWI90895.1"/>
    </source>
</evidence>